<feature type="binding site" evidence="5">
    <location>
        <begin position="201"/>
        <end position="204"/>
    </location>
    <ligand>
        <name>substrate</name>
    </ligand>
</feature>
<dbReference type="EC" id="2.1.1.297" evidence="5"/>
<reference evidence="7 8" key="1">
    <citation type="journal article" date="2010" name="Stand. Genomic Sci.">
        <title>Complete genome sequence of Olsenella uli type strain (VPI D76D-27C).</title>
        <authorList>
            <person name="Goker M."/>
            <person name="Held B."/>
            <person name="Lucas S."/>
            <person name="Nolan M."/>
            <person name="Yasawong M."/>
            <person name="Glavina Del Rio T."/>
            <person name="Tice H."/>
            <person name="Cheng J.F."/>
            <person name="Bruce D."/>
            <person name="Detter J.C."/>
            <person name="Tapia R."/>
            <person name="Han C."/>
            <person name="Goodwin L."/>
            <person name="Pitluck S."/>
            <person name="Liolios K."/>
            <person name="Ivanova N."/>
            <person name="Mavromatis K."/>
            <person name="Mikhailova N."/>
            <person name="Pati A."/>
            <person name="Chen A."/>
            <person name="Palaniappan K."/>
            <person name="Land M."/>
            <person name="Hauser L."/>
            <person name="Chang Y.J."/>
            <person name="Jeffries C.D."/>
            <person name="Rohde M."/>
            <person name="Sikorski J."/>
            <person name="Pukall R."/>
            <person name="Woyke T."/>
            <person name="Bristow J."/>
            <person name="Eisen J.A."/>
            <person name="Markowitz V."/>
            <person name="Hugenholtz P."/>
            <person name="Kyrpides N.C."/>
            <person name="Klenk H.P."/>
            <person name="Lapidus A."/>
        </authorList>
    </citation>
    <scope>NUCLEOTIDE SEQUENCE [LARGE SCALE GENOMIC DNA]</scope>
    <source>
        <strain evidence="8">ATCC 49627 / DSM 7084 / CIP 109912 / JCM 12494 / NCIMB 702895 / VPI D76D-27C</strain>
    </source>
</reference>
<evidence type="ECO:0000256" key="2">
    <source>
        <dbReference type="ARBA" id="ARBA00022679"/>
    </source>
</evidence>
<dbReference type="InterPro" id="IPR004556">
    <property type="entry name" value="HemK-like"/>
</dbReference>
<evidence type="ECO:0000259" key="6">
    <source>
        <dbReference type="PROSITE" id="PS51163"/>
    </source>
</evidence>
<dbReference type="NCBIfam" id="TIGR03534">
    <property type="entry name" value="RF_mod_PrmC"/>
    <property type="match status" value="1"/>
</dbReference>
<dbReference type="AlphaFoldDB" id="E1QXY9"/>
<dbReference type="Gene3D" id="1.10.8.10">
    <property type="entry name" value="DNA helicase RuvA subunit, C-terminal domain"/>
    <property type="match status" value="1"/>
</dbReference>
<comment type="function">
    <text evidence="5">Methylates the class 1 translation termination release factors RF1/PrfA and RF2/PrfB on the glutamine residue of the universally conserved GGQ motif.</text>
</comment>
<comment type="similarity">
    <text evidence="5">Belongs to the protein N5-glutamine methyltransferase family. PrmC subfamily.</text>
</comment>
<evidence type="ECO:0000256" key="4">
    <source>
        <dbReference type="ARBA" id="ARBA00048391"/>
    </source>
</evidence>
<keyword evidence="3 5" id="KW-0949">S-adenosyl-L-methionine</keyword>
<dbReference type="InterPro" id="IPR007848">
    <property type="entry name" value="Small_mtfrase_dom"/>
</dbReference>
<dbReference type="PATRIC" id="fig|633147.7.peg.1616"/>
<dbReference type="SUPFAM" id="SSF53335">
    <property type="entry name" value="S-adenosyl-L-methionine-dependent methyltransferases"/>
    <property type="match status" value="1"/>
</dbReference>
<keyword evidence="8" id="KW-1185">Reference proteome</keyword>
<dbReference type="InterPro" id="IPR029063">
    <property type="entry name" value="SAM-dependent_MTases_sf"/>
</dbReference>
<dbReference type="GeneID" id="86583504"/>
<dbReference type="NCBIfam" id="TIGR00536">
    <property type="entry name" value="hemK_fam"/>
    <property type="match status" value="1"/>
</dbReference>
<dbReference type="Pfam" id="PF05175">
    <property type="entry name" value="MTS"/>
    <property type="match status" value="1"/>
</dbReference>
<gene>
    <name evidence="5" type="primary">prmC</name>
    <name evidence="7" type="ordered locus">Olsu_0121</name>
</gene>
<dbReference type="eggNOG" id="COG2890">
    <property type="taxonomic scope" value="Bacteria"/>
</dbReference>
<dbReference type="GO" id="GO:0102559">
    <property type="term" value="F:peptide chain release factor N(5)-glutamine methyltransferase activity"/>
    <property type="evidence" value="ECO:0007669"/>
    <property type="project" value="UniProtKB-EC"/>
</dbReference>
<feature type="domain" description="YrdC-like" evidence="6">
    <location>
        <begin position="321"/>
        <end position="509"/>
    </location>
</feature>
<organism evidence="7 8">
    <name type="scientific">Olsenella uli (strain ATCC 49627 / DSM 7084 / CCUG 31166 / CIP 109912 / JCM 12494 / LMG 11480 / NCIMB 702895 / VPI D76D-27C)</name>
    <name type="common">Lactobacillus uli</name>
    <dbReference type="NCBI Taxonomy" id="633147"/>
    <lineage>
        <taxon>Bacteria</taxon>
        <taxon>Bacillati</taxon>
        <taxon>Actinomycetota</taxon>
        <taxon>Coriobacteriia</taxon>
        <taxon>Coriobacteriales</taxon>
        <taxon>Atopobiaceae</taxon>
        <taxon>Olsenella</taxon>
    </lineage>
</organism>
<evidence type="ECO:0000313" key="7">
    <source>
        <dbReference type="EMBL" id="ADK67253.1"/>
    </source>
</evidence>
<dbReference type="HAMAP" id="MF_02126">
    <property type="entry name" value="RF_methyltr_PrmC"/>
    <property type="match status" value="1"/>
</dbReference>
<dbReference type="SUPFAM" id="SSF55821">
    <property type="entry name" value="YrdC/RibB"/>
    <property type="match status" value="1"/>
</dbReference>
<evidence type="ECO:0000256" key="3">
    <source>
        <dbReference type="ARBA" id="ARBA00022691"/>
    </source>
</evidence>
<dbReference type="PROSITE" id="PS00092">
    <property type="entry name" value="N6_MTASE"/>
    <property type="match status" value="1"/>
</dbReference>
<dbReference type="InterPro" id="IPR006070">
    <property type="entry name" value="Sua5-like_dom"/>
</dbReference>
<dbReference type="PANTHER" id="PTHR18895:SF74">
    <property type="entry name" value="MTRF1L RELEASE FACTOR GLUTAMINE METHYLTRANSFERASE"/>
    <property type="match status" value="1"/>
</dbReference>
<evidence type="ECO:0000256" key="5">
    <source>
        <dbReference type="HAMAP-Rule" id="MF_02126"/>
    </source>
</evidence>
<dbReference type="CDD" id="cd02440">
    <property type="entry name" value="AdoMet_MTases"/>
    <property type="match status" value="1"/>
</dbReference>
<accession>E1QXY9</accession>
<dbReference type="NCBIfam" id="TIGR00057">
    <property type="entry name" value="L-threonylcarbamoyladenylate synthase"/>
    <property type="match status" value="1"/>
</dbReference>
<feature type="binding site" evidence="5">
    <location>
        <position position="154"/>
    </location>
    <ligand>
        <name>S-adenosyl-L-methionine</name>
        <dbReference type="ChEBI" id="CHEBI:59789"/>
    </ligand>
</feature>
<dbReference type="InterPro" id="IPR050320">
    <property type="entry name" value="N5-glutamine_MTase"/>
</dbReference>
<feature type="binding site" evidence="5">
    <location>
        <position position="201"/>
    </location>
    <ligand>
        <name>S-adenosyl-L-methionine</name>
        <dbReference type="ChEBI" id="CHEBI:59789"/>
    </ligand>
</feature>
<dbReference type="Gene3D" id="3.90.870.10">
    <property type="entry name" value="DHBP synthase"/>
    <property type="match status" value="1"/>
</dbReference>
<dbReference type="Gene3D" id="3.40.50.150">
    <property type="entry name" value="Vaccinia Virus protein VP39"/>
    <property type="match status" value="1"/>
</dbReference>
<comment type="caution">
    <text evidence="5">Lacks conserved residue(s) required for the propagation of feature annotation.</text>
</comment>
<dbReference type="InterPro" id="IPR002052">
    <property type="entry name" value="DNA_methylase_N6_adenine_CS"/>
</dbReference>
<dbReference type="Pfam" id="PF17827">
    <property type="entry name" value="PrmC_N"/>
    <property type="match status" value="1"/>
</dbReference>
<dbReference type="InterPro" id="IPR019874">
    <property type="entry name" value="RF_methyltr_PrmC"/>
</dbReference>
<sequence>MAMEPEAWTIRRMLDWTIGYLERRSDGRPRLSAEWMLSNVTGLSRVQLYTSFDRPLSADELARMHDAVVRRGAGEPLQYVTGEMPFRHIVLHCEGGVLIPRPETEVLVDAVLAHVDVAAAAGHDAQVLEVGTGTGCIACSIASERPGSHVVATDLSPAAAALAMRNRDALGLARAVDVITCDLASGVDPALKGTFDVLVSNPPYIPSDVVPTLPREVVGFEPHLALDGGADGLDVFRRLLEVAPDMLRPGGMLACELFETNAEVAAELCRRQGGWARVEVREDLTHRPRVLVAVREGDLAAGGVMVRPRKLLAVDQDRPERMVVRDVARVLLDGGVIVVPTDSVYGIGCAATPGNPGHARTFQIKRRALSQTLPWLIADVQDLERFGHRVPKWAYALAREFWPGALTLVVRASPLVPAEYRRSDDGTIALRLPDSNLVREIAREVGAPLAITSANTHGASSATSGEGIEGRIAGEVDLVLDGGPSPLAAASTIVDCTGADPRVLREGAIPSVGIMRVADPDAWA</sequence>
<dbReference type="EMBL" id="CP002106">
    <property type="protein sequence ID" value="ADK67253.1"/>
    <property type="molecule type" value="Genomic_DNA"/>
</dbReference>
<protein>
    <recommendedName>
        <fullName evidence="5">Release factor glutamine methyltransferase</fullName>
        <shortName evidence="5">RF MTase</shortName>
        <ecNumber evidence="5">2.1.1.297</ecNumber>
    </recommendedName>
    <alternativeName>
        <fullName evidence="5">N5-glutamine methyltransferase PrmC</fullName>
    </alternativeName>
    <alternativeName>
        <fullName evidence="5">Protein-(glutamine-N5) MTase PrmC</fullName>
    </alternativeName>
    <alternativeName>
        <fullName evidence="5">Protein-glutamine N-methyltransferase PrmC</fullName>
    </alternativeName>
</protein>
<evidence type="ECO:0000313" key="8">
    <source>
        <dbReference type="Proteomes" id="UP000000333"/>
    </source>
</evidence>
<dbReference type="Pfam" id="PF01300">
    <property type="entry name" value="Sua5_yciO_yrdC"/>
    <property type="match status" value="1"/>
</dbReference>
<name>E1QXY9_OLSUV</name>
<dbReference type="Proteomes" id="UP000000333">
    <property type="component" value="Chromosome"/>
</dbReference>
<comment type="catalytic activity">
    <reaction evidence="4 5">
        <text>L-glutaminyl-[peptide chain release factor] + S-adenosyl-L-methionine = N(5)-methyl-L-glutaminyl-[peptide chain release factor] + S-adenosyl-L-homocysteine + H(+)</text>
        <dbReference type="Rhea" id="RHEA:42896"/>
        <dbReference type="Rhea" id="RHEA-COMP:10271"/>
        <dbReference type="Rhea" id="RHEA-COMP:10272"/>
        <dbReference type="ChEBI" id="CHEBI:15378"/>
        <dbReference type="ChEBI" id="CHEBI:30011"/>
        <dbReference type="ChEBI" id="CHEBI:57856"/>
        <dbReference type="ChEBI" id="CHEBI:59789"/>
        <dbReference type="ChEBI" id="CHEBI:61891"/>
        <dbReference type="EC" id="2.1.1.297"/>
    </reaction>
</comment>
<keyword evidence="1 5" id="KW-0489">Methyltransferase</keyword>
<dbReference type="PANTHER" id="PTHR18895">
    <property type="entry name" value="HEMK METHYLTRANSFERASE"/>
    <property type="match status" value="1"/>
</dbReference>
<dbReference type="GO" id="GO:0032259">
    <property type="term" value="P:methylation"/>
    <property type="evidence" value="ECO:0007669"/>
    <property type="project" value="UniProtKB-KW"/>
</dbReference>
<keyword evidence="2 5" id="KW-0808">Transferase</keyword>
<dbReference type="STRING" id="633147.Olsu_0121"/>
<evidence type="ECO:0000256" key="1">
    <source>
        <dbReference type="ARBA" id="ARBA00022603"/>
    </source>
</evidence>
<dbReference type="eggNOG" id="COG0009">
    <property type="taxonomic scope" value="Bacteria"/>
</dbReference>
<dbReference type="InterPro" id="IPR017945">
    <property type="entry name" value="DHBP_synth_RibB-like_a/b_dom"/>
</dbReference>
<dbReference type="KEGG" id="ols:Olsu_0121"/>
<dbReference type="GO" id="GO:0003725">
    <property type="term" value="F:double-stranded RNA binding"/>
    <property type="evidence" value="ECO:0007669"/>
    <property type="project" value="InterPro"/>
</dbReference>
<dbReference type="RefSeq" id="WP_013251005.1">
    <property type="nucleotide sequence ID" value="NC_014363.1"/>
</dbReference>
<proteinExistence type="inferred from homology"/>
<feature type="binding site" evidence="5">
    <location>
        <begin position="131"/>
        <end position="135"/>
    </location>
    <ligand>
        <name>S-adenosyl-L-methionine</name>
        <dbReference type="ChEBI" id="CHEBI:59789"/>
    </ligand>
</feature>
<dbReference type="PROSITE" id="PS51163">
    <property type="entry name" value="YRDC"/>
    <property type="match status" value="1"/>
</dbReference>
<dbReference type="InterPro" id="IPR040758">
    <property type="entry name" value="PrmC_N"/>
</dbReference>
<dbReference type="HOGENOM" id="CLU_525654_0_0_11"/>